<dbReference type="Pfam" id="PF24883">
    <property type="entry name" value="NPHP3_N"/>
    <property type="match status" value="1"/>
</dbReference>
<dbReference type="GO" id="GO:0003824">
    <property type="term" value="F:catalytic activity"/>
    <property type="evidence" value="ECO:0007669"/>
    <property type="project" value="InterPro"/>
</dbReference>
<keyword evidence="1" id="KW-0677">Repeat</keyword>
<dbReference type="AlphaFoldDB" id="A0A8H6JR34"/>
<name>A0A8H6JR34_9PEZI</name>
<dbReference type="Proteomes" id="UP000652219">
    <property type="component" value="Unassembled WGS sequence"/>
</dbReference>
<dbReference type="InterPro" id="IPR056884">
    <property type="entry name" value="NPHP3-like_N"/>
</dbReference>
<evidence type="ECO:0000259" key="3">
    <source>
        <dbReference type="Pfam" id="PF24883"/>
    </source>
</evidence>
<proteinExistence type="predicted"/>
<keyword evidence="5" id="KW-1185">Reference proteome</keyword>
<dbReference type="GO" id="GO:0009116">
    <property type="term" value="P:nucleoside metabolic process"/>
    <property type="evidence" value="ECO:0007669"/>
    <property type="project" value="InterPro"/>
</dbReference>
<dbReference type="SUPFAM" id="SSF53167">
    <property type="entry name" value="Purine and uridine phosphorylases"/>
    <property type="match status" value="1"/>
</dbReference>
<gene>
    <name evidence="4" type="ORF">CSOJ01_02261</name>
</gene>
<dbReference type="InterPro" id="IPR053137">
    <property type="entry name" value="NLR-like"/>
</dbReference>
<sequence length="638" mass="70698">MEPPQERPENRPANQPKNSPEAGEYTIGWVCALPVKTTAARIFFDEAYDPPRVRGHDNNSYHVGKIDDHKVVIATLPKWEYGLSSATAAVKDMIHTYHNIRVGFMVGIGGGAPTQGRDIQLGDIVVSAPDHGVGGVLQFDYGIATQGKRYEPQGHLDQPPQSVLTAVASLESDYHLDQHDLGLKVEEKLPKISKKIRKIYERPPPGSDVLYKQGYAAMAAAAYADDLIRKLPRADVMREESLTSAIEKLEKTQADSKGSAEELERLFNLSRGGEEEPGFQELSDGFITMLEAQSLTTYIVLDALDQCTDRQGLLGLISKIAQLSSTGYVKMIATSRSDTKLMKQMGTPVGRQSFLQLDEKSFNSDIRSYLAHRVSMGRLQLDNLDQCSTLNEALDALHSFPVDLDKTYSQMVDAMRGENATRLLQAVVNSRRPLFLEEAVDMMAVSTTNGNCVIDSNSRLKVPEDILQFCPGLIKALELGTMRYLRLAHPSVADFLRRKKAEAFETGRSCYDIAKTCLVYLASVAKHKSDDIQSRFPLTKHAALYCMEYACIAQSRNHDGGSSFVNAAVELLTDENSFSIWVDPCQKSKPRGNALYYACENNLCNIVEALFEKPGIDINFQGGRPLWKLPSSFSDARI</sequence>
<feature type="compositionally biased region" description="Basic and acidic residues" evidence="2">
    <location>
        <begin position="1"/>
        <end position="10"/>
    </location>
</feature>
<evidence type="ECO:0000256" key="1">
    <source>
        <dbReference type="ARBA" id="ARBA00022737"/>
    </source>
</evidence>
<dbReference type="EMBL" id="WIGN01000019">
    <property type="protein sequence ID" value="KAF6817824.1"/>
    <property type="molecule type" value="Genomic_DNA"/>
</dbReference>
<dbReference type="PANTHER" id="PTHR46082">
    <property type="entry name" value="ATP/GTP-BINDING PROTEIN-RELATED"/>
    <property type="match status" value="1"/>
</dbReference>
<dbReference type="InterPro" id="IPR035994">
    <property type="entry name" value="Nucleoside_phosphorylase_sf"/>
</dbReference>
<evidence type="ECO:0000256" key="2">
    <source>
        <dbReference type="SAM" id="MobiDB-lite"/>
    </source>
</evidence>
<feature type="region of interest" description="Disordered" evidence="2">
    <location>
        <begin position="1"/>
        <end position="21"/>
    </location>
</feature>
<accession>A0A8H6JR34</accession>
<feature type="domain" description="Nephrocystin 3-like N-terminal" evidence="3">
    <location>
        <begin position="261"/>
        <end position="336"/>
    </location>
</feature>
<organism evidence="4 5">
    <name type="scientific">Colletotrichum sojae</name>
    <dbReference type="NCBI Taxonomy" id="2175907"/>
    <lineage>
        <taxon>Eukaryota</taxon>
        <taxon>Fungi</taxon>
        <taxon>Dikarya</taxon>
        <taxon>Ascomycota</taxon>
        <taxon>Pezizomycotina</taxon>
        <taxon>Sordariomycetes</taxon>
        <taxon>Hypocreomycetidae</taxon>
        <taxon>Glomerellales</taxon>
        <taxon>Glomerellaceae</taxon>
        <taxon>Colletotrichum</taxon>
        <taxon>Colletotrichum orchidearum species complex</taxon>
    </lineage>
</organism>
<evidence type="ECO:0000313" key="4">
    <source>
        <dbReference type="EMBL" id="KAF6817824.1"/>
    </source>
</evidence>
<evidence type="ECO:0000313" key="5">
    <source>
        <dbReference type="Proteomes" id="UP000652219"/>
    </source>
</evidence>
<dbReference type="PANTHER" id="PTHR46082:SF11">
    <property type="entry name" value="AAA+ ATPASE DOMAIN-CONTAINING PROTEIN-RELATED"/>
    <property type="match status" value="1"/>
</dbReference>
<dbReference type="Gene3D" id="3.40.50.1580">
    <property type="entry name" value="Nucleoside phosphorylase domain"/>
    <property type="match status" value="1"/>
</dbReference>
<protein>
    <submittedName>
        <fullName evidence="4">NACHT and ankyrin domain protein</fullName>
    </submittedName>
</protein>
<comment type="caution">
    <text evidence="4">The sequence shown here is derived from an EMBL/GenBank/DDBJ whole genome shotgun (WGS) entry which is preliminary data.</text>
</comment>
<reference evidence="4 5" key="1">
    <citation type="journal article" date="2020" name="Phytopathology">
        <title>Genome Sequence Resources of Colletotrichum truncatum, C. plurivorum, C. musicola, and C. sojae: Four Species Pathogenic to Soybean (Glycine max).</title>
        <authorList>
            <person name="Rogerio F."/>
            <person name="Boufleur T.R."/>
            <person name="Ciampi-Guillardi M."/>
            <person name="Sukno S.A."/>
            <person name="Thon M.R."/>
            <person name="Massola Junior N.S."/>
            <person name="Baroncelli R."/>
        </authorList>
    </citation>
    <scope>NUCLEOTIDE SEQUENCE [LARGE SCALE GENOMIC DNA]</scope>
    <source>
        <strain evidence="4 5">LFN0009</strain>
    </source>
</reference>